<evidence type="ECO:0000256" key="1">
    <source>
        <dbReference type="SAM" id="MobiDB-lite"/>
    </source>
</evidence>
<dbReference type="RefSeq" id="XP_067925526.1">
    <property type="nucleotide sequence ID" value="XM_068062497.1"/>
</dbReference>
<comment type="caution">
    <text evidence="2">The sequence shown here is derived from an EMBL/GenBank/DDBJ whole genome shotgun (WGS) entry which is preliminary data.</text>
</comment>
<accession>A0A2C6L9J0</accession>
<protein>
    <submittedName>
        <fullName evidence="2">Uncharacterized protein</fullName>
    </submittedName>
</protein>
<dbReference type="Proteomes" id="UP000221165">
    <property type="component" value="Unassembled WGS sequence"/>
</dbReference>
<dbReference type="GeneID" id="94425708"/>
<reference evidence="2 3" key="1">
    <citation type="journal article" date="2017" name="Int. J. Parasitol.">
        <title>The genome of the protozoan parasite Cystoisospora suis and a reverse vaccinology approach to identify vaccine candidates.</title>
        <authorList>
            <person name="Palmieri N."/>
            <person name="Shrestha A."/>
            <person name="Ruttkowski B."/>
            <person name="Beck T."/>
            <person name="Vogl C."/>
            <person name="Tomley F."/>
            <person name="Blake D.P."/>
            <person name="Joachim A."/>
        </authorList>
    </citation>
    <scope>NUCLEOTIDE SEQUENCE [LARGE SCALE GENOMIC DNA]</scope>
    <source>
        <strain evidence="2 3">Wien I</strain>
    </source>
</reference>
<sequence>MLAGAWRGLCARVSFRTRRCWTPAMPGAASFQSNKHANRKKETDPISHESSADHGQPGSTSAAPELTGTPRLGGNCSGGEV</sequence>
<dbReference type="EMBL" id="MIGC01000975">
    <property type="protein sequence ID" value="PHJ23852.1"/>
    <property type="molecule type" value="Genomic_DNA"/>
</dbReference>
<feature type="non-terminal residue" evidence="2">
    <location>
        <position position="81"/>
    </location>
</feature>
<dbReference type="VEuPathDB" id="ToxoDB:CSUI_002295"/>
<gene>
    <name evidence="2" type="ORF">CSUI_002295</name>
</gene>
<name>A0A2C6L9J0_9APIC</name>
<evidence type="ECO:0000313" key="2">
    <source>
        <dbReference type="EMBL" id="PHJ23852.1"/>
    </source>
</evidence>
<evidence type="ECO:0000313" key="3">
    <source>
        <dbReference type="Proteomes" id="UP000221165"/>
    </source>
</evidence>
<dbReference type="AlphaFoldDB" id="A0A2C6L9J0"/>
<feature type="compositionally biased region" description="Basic and acidic residues" evidence="1">
    <location>
        <begin position="40"/>
        <end position="52"/>
    </location>
</feature>
<proteinExistence type="predicted"/>
<keyword evidence="3" id="KW-1185">Reference proteome</keyword>
<organism evidence="2 3">
    <name type="scientific">Cystoisospora suis</name>
    <dbReference type="NCBI Taxonomy" id="483139"/>
    <lineage>
        <taxon>Eukaryota</taxon>
        <taxon>Sar</taxon>
        <taxon>Alveolata</taxon>
        <taxon>Apicomplexa</taxon>
        <taxon>Conoidasida</taxon>
        <taxon>Coccidia</taxon>
        <taxon>Eucoccidiorida</taxon>
        <taxon>Eimeriorina</taxon>
        <taxon>Sarcocystidae</taxon>
        <taxon>Cystoisospora</taxon>
    </lineage>
</organism>
<feature type="region of interest" description="Disordered" evidence="1">
    <location>
        <begin position="24"/>
        <end position="81"/>
    </location>
</feature>